<dbReference type="InterPro" id="IPR050832">
    <property type="entry name" value="Bact_Acetyltransf"/>
</dbReference>
<sequence length="168" mass="18495">MRIDGPRTELRLVPTTESDRTYIARLNFLTDTFGDEFGDLPDDFDQWVDYYVGTWRPDNGGLIAWKGNVPAGGAWLLWGTDDEHGFGHVVEGVPEVAIAVERRYAGLNIGAQLLEAAADMARAAGAPAISLSVAPKNERARRLYVRLGYEPTGKVVEGHCVMMKQFAV</sequence>
<name>A0A7M1QYB1_9ACTO</name>
<feature type="domain" description="N-acetyltransferase" evidence="3">
    <location>
        <begin position="10"/>
        <end position="168"/>
    </location>
</feature>
<dbReference type="InterPro" id="IPR000182">
    <property type="entry name" value="GNAT_dom"/>
</dbReference>
<keyword evidence="2" id="KW-0012">Acyltransferase</keyword>
<evidence type="ECO:0000256" key="1">
    <source>
        <dbReference type="ARBA" id="ARBA00022679"/>
    </source>
</evidence>
<dbReference type="SUPFAM" id="SSF55729">
    <property type="entry name" value="Acyl-CoA N-acyltransferases (Nat)"/>
    <property type="match status" value="1"/>
</dbReference>
<keyword evidence="1 4" id="KW-0808">Transferase</keyword>
<dbReference type="EMBL" id="CP063212">
    <property type="protein sequence ID" value="QOR47009.1"/>
    <property type="molecule type" value="Genomic_DNA"/>
</dbReference>
<organism evidence="4 5">
    <name type="scientific">Trueperella pecoris</name>
    <dbReference type="NCBI Taxonomy" id="2733571"/>
    <lineage>
        <taxon>Bacteria</taxon>
        <taxon>Bacillati</taxon>
        <taxon>Actinomycetota</taxon>
        <taxon>Actinomycetes</taxon>
        <taxon>Actinomycetales</taxon>
        <taxon>Actinomycetaceae</taxon>
        <taxon>Trueperella</taxon>
    </lineage>
</organism>
<evidence type="ECO:0000313" key="5">
    <source>
        <dbReference type="Proteomes" id="UP000594961"/>
    </source>
</evidence>
<dbReference type="PANTHER" id="PTHR43877">
    <property type="entry name" value="AMINOALKYLPHOSPHONATE N-ACETYLTRANSFERASE-RELATED-RELATED"/>
    <property type="match status" value="1"/>
</dbReference>
<dbReference type="PANTHER" id="PTHR43877:SF2">
    <property type="entry name" value="AMINOALKYLPHOSPHONATE N-ACETYLTRANSFERASE-RELATED"/>
    <property type="match status" value="1"/>
</dbReference>
<evidence type="ECO:0000256" key="2">
    <source>
        <dbReference type="ARBA" id="ARBA00023315"/>
    </source>
</evidence>
<reference evidence="4 5" key="1">
    <citation type="submission" date="2020-10" db="EMBL/GenBank/DDBJ databases">
        <title>Trueperella pecoris sp. nov. isolated from bovine and porcine specimens.</title>
        <authorList>
            <person name="Schoenecker L."/>
            <person name="Schnydrig P."/>
            <person name="Brodard I."/>
            <person name="Thomann A."/>
            <person name="Hemphill A."/>
            <person name="Rodriguez-Campos S."/>
            <person name="Perreten V."/>
            <person name="Jores J."/>
            <person name="Kittl S."/>
        </authorList>
    </citation>
    <scope>NUCLEOTIDE SEQUENCE [LARGE SCALE GENOMIC DNA]</scope>
    <source>
        <strain evidence="4 5">19OD0592</strain>
    </source>
</reference>
<evidence type="ECO:0000313" key="4">
    <source>
        <dbReference type="EMBL" id="QOR47009.1"/>
    </source>
</evidence>
<gene>
    <name evidence="4" type="ORF">INS90_06915</name>
</gene>
<dbReference type="GO" id="GO:0016747">
    <property type="term" value="F:acyltransferase activity, transferring groups other than amino-acyl groups"/>
    <property type="evidence" value="ECO:0007669"/>
    <property type="project" value="InterPro"/>
</dbReference>
<dbReference type="Pfam" id="PF00583">
    <property type="entry name" value="Acetyltransf_1"/>
    <property type="match status" value="1"/>
</dbReference>
<dbReference type="PROSITE" id="PS51186">
    <property type="entry name" value="GNAT"/>
    <property type="match status" value="1"/>
</dbReference>
<dbReference type="Proteomes" id="UP000594961">
    <property type="component" value="Chromosome"/>
</dbReference>
<accession>A0A7M1QYB1</accession>
<evidence type="ECO:0000259" key="3">
    <source>
        <dbReference type="PROSITE" id="PS51186"/>
    </source>
</evidence>
<dbReference type="InterPro" id="IPR016181">
    <property type="entry name" value="Acyl_CoA_acyltransferase"/>
</dbReference>
<proteinExistence type="predicted"/>
<dbReference type="AlphaFoldDB" id="A0A7M1QYB1"/>
<dbReference type="Gene3D" id="3.40.630.30">
    <property type="match status" value="1"/>
</dbReference>
<protein>
    <submittedName>
        <fullName evidence="4">GNAT family N-acetyltransferase</fullName>
    </submittedName>
</protein>